<dbReference type="AlphaFoldDB" id="A0A9P4IY82"/>
<feature type="region of interest" description="Disordered" evidence="1">
    <location>
        <begin position="1"/>
        <end position="34"/>
    </location>
</feature>
<keyword evidence="2" id="KW-0472">Membrane</keyword>
<evidence type="ECO:0000256" key="1">
    <source>
        <dbReference type="SAM" id="MobiDB-lite"/>
    </source>
</evidence>
<keyword evidence="4" id="KW-1185">Reference proteome</keyword>
<dbReference type="Proteomes" id="UP000799439">
    <property type="component" value="Unassembled WGS sequence"/>
</dbReference>
<keyword evidence="2" id="KW-0812">Transmembrane</keyword>
<proteinExistence type="predicted"/>
<comment type="caution">
    <text evidence="3">The sequence shown here is derived from an EMBL/GenBank/DDBJ whole genome shotgun (WGS) entry which is preliminary data.</text>
</comment>
<organism evidence="3 4">
    <name type="scientific">Myriangium duriaei CBS 260.36</name>
    <dbReference type="NCBI Taxonomy" id="1168546"/>
    <lineage>
        <taxon>Eukaryota</taxon>
        <taxon>Fungi</taxon>
        <taxon>Dikarya</taxon>
        <taxon>Ascomycota</taxon>
        <taxon>Pezizomycotina</taxon>
        <taxon>Dothideomycetes</taxon>
        <taxon>Dothideomycetidae</taxon>
        <taxon>Myriangiales</taxon>
        <taxon>Myriangiaceae</taxon>
        <taxon>Myriangium</taxon>
    </lineage>
</organism>
<feature type="transmembrane region" description="Helical" evidence="2">
    <location>
        <begin position="87"/>
        <end position="105"/>
    </location>
</feature>
<sequence>MLGPHHGTNNNTLGFSGSRNQFAPSSQQDTAPSSPIQLVRNQHDHFHSGGYYDQRLAPAPLSPFFGVLTYLVLIICAAVCFTFDAPIAVAMFLLGLVYGLVGLFGRR</sequence>
<name>A0A9P4IY82_9PEZI</name>
<feature type="compositionally biased region" description="Polar residues" evidence="1">
    <location>
        <begin position="7"/>
        <end position="34"/>
    </location>
</feature>
<evidence type="ECO:0000256" key="2">
    <source>
        <dbReference type="SAM" id="Phobius"/>
    </source>
</evidence>
<protein>
    <submittedName>
        <fullName evidence="3">Uncharacterized protein</fullName>
    </submittedName>
</protein>
<reference evidence="3" key="1">
    <citation type="journal article" date="2020" name="Stud. Mycol.">
        <title>101 Dothideomycetes genomes: a test case for predicting lifestyles and emergence of pathogens.</title>
        <authorList>
            <person name="Haridas S."/>
            <person name="Albert R."/>
            <person name="Binder M."/>
            <person name="Bloem J."/>
            <person name="Labutti K."/>
            <person name="Salamov A."/>
            <person name="Andreopoulos B."/>
            <person name="Baker S."/>
            <person name="Barry K."/>
            <person name="Bills G."/>
            <person name="Bluhm B."/>
            <person name="Cannon C."/>
            <person name="Castanera R."/>
            <person name="Culley D."/>
            <person name="Daum C."/>
            <person name="Ezra D."/>
            <person name="Gonzalez J."/>
            <person name="Henrissat B."/>
            <person name="Kuo A."/>
            <person name="Liang C."/>
            <person name="Lipzen A."/>
            <person name="Lutzoni F."/>
            <person name="Magnuson J."/>
            <person name="Mondo S."/>
            <person name="Nolan M."/>
            <person name="Ohm R."/>
            <person name="Pangilinan J."/>
            <person name="Park H.-J."/>
            <person name="Ramirez L."/>
            <person name="Alfaro M."/>
            <person name="Sun H."/>
            <person name="Tritt A."/>
            <person name="Yoshinaga Y."/>
            <person name="Zwiers L.-H."/>
            <person name="Turgeon B."/>
            <person name="Goodwin S."/>
            <person name="Spatafora J."/>
            <person name="Crous P."/>
            <person name="Grigoriev I."/>
        </authorList>
    </citation>
    <scope>NUCLEOTIDE SEQUENCE</scope>
    <source>
        <strain evidence="3">CBS 260.36</strain>
    </source>
</reference>
<evidence type="ECO:0000313" key="4">
    <source>
        <dbReference type="Proteomes" id="UP000799439"/>
    </source>
</evidence>
<gene>
    <name evidence="3" type="ORF">K461DRAFT_161533</name>
</gene>
<accession>A0A9P4IY82</accession>
<keyword evidence="2" id="KW-1133">Transmembrane helix</keyword>
<dbReference type="EMBL" id="ML996087">
    <property type="protein sequence ID" value="KAF2152078.1"/>
    <property type="molecule type" value="Genomic_DNA"/>
</dbReference>
<feature type="transmembrane region" description="Helical" evidence="2">
    <location>
        <begin position="61"/>
        <end position="81"/>
    </location>
</feature>
<evidence type="ECO:0000313" key="3">
    <source>
        <dbReference type="EMBL" id="KAF2152078.1"/>
    </source>
</evidence>